<dbReference type="Proteomes" id="UP000501690">
    <property type="component" value="Linkage Group LG9"/>
</dbReference>
<name>A0A4D6MXN3_VIGUN</name>
<dbReference type="AlphaFoldDB" id="A0A4D6MXN3"/>
<sequence length="61" mass="6829">MVAGGGGRVVVALAEGRRRWPEGVVQRREAAERERVAEAGTGRKKRVRDFRTLNKPYGFDC</sequence>
<evidence type="ECO:0000313" key="2">
    <source>
        <dbReference type="Proteomes" id="UP000501690"/>
    </source>
</evidence>
<organism evidence="1 2">
    <name type="scientific">Vigna unguiculata</name>
    <name type="common">Cowpea</name>
    <dbReference type="NCBI Taxonomy" id="3917"/>
    <lineage>
        <taxon>Eukaryota</taxon>
        <taxon>Viridiplantae</taxon>
        <taxon>Streptophyta</taxon>
        <taxon>Embryophyta</taxon>
        <taxon>Tracheophyta</taxon>
        <taxon>Spermatophyta</taxon>
        <taxon>Magnoliopsida</taxon>
        <taxon>eudicotyledons</taxon>
        <taxon>Gunneridae</taxon>
        <taxon>Pentapetalae</taxon>
        <taxon>rosids</taxon>
        <taxon>fabids</taxon>
        <taxon>Fabales</taxon>
        <taxon>Fabaceae</taxon>
        <taxon>Papilionoideae</taxon>
        <taxon>50 kb inversion clade</taxon>
        <taxon>NPAAA clade</taxon>
        <taxon>indigoferoid/millettioid clade</taxon>
        <taxon>Phaseoleae</taxon>
        <taxon>Vigna</taxon>
    </lineage>
</organism>
<dbReference type="EMBL" id="CP039353">
    <property type="protein sequence ID" value="QCE05818.1"/>
    <property type="molecule type" value="Genomic_DNA"/>
</dbReference>
<proteinExistence type="predicted"/>
<gene>
    <name evidence="1" type="ORF">DEO72_LG9g824</name>
</gene>
<keyword evidence="2" id="KW-1185">Reference proteome</keyword>
<accession>A0A4D6MXN3</accession>
<reference evidence="1 2" key="1">
    <citation type="submission" date="2019-04" db="EMBL/GenBank/DDBJ databases">
        <title>An improved genome assembly and genetic linkage map for asparagus bean, Vigna unguiculata ssp. sesquipedialis.</title>
        <authorList>
            <person name="Xia Q."/>
            <person name="Zhang R."/>
            <person name="Dong Y."/>
        </authorList>
    </citation>
    <scope>NUCLEOTIDE SEQUENCE [LARGE SCALE GENOMIC DNA]</scope>
    <source>
        <tissue evidence="1">Leaf</tissue>
    </source>
</reference>
<protein>
    <submittedName>
        <fullName evidence="1">Uncharacterized protein</fullName>
    </submittedName>
</protein>
<evidence type="ECO:0000313" key="1">
    <source>
        <dbReference type="EMBL" id="QCE05818.1"/>
    </source>
</evidence>